<proteinExistence type="inferred from homology"/>
<comment type="similarity">
    <text evidence="1">Belongs to the type-B carboxylesterase/lipase family.</text>
</comment>
<evidence type="ECO:0000313" key="3">
    <source>
        <dbReference type="Proteomes" id="UP000694888"/>
    </source>
</evidence>
<feature type="domain" description="Carboxylesterase type B" evidence="2">
    <location>
        <begin position="1"/>
        <end position="144"/>
    </location>
</feature>
<protein>
    <submittedName>
        <fullName evidence="4">Liver carboxylesterase 1F-like</fullName>
    </submittedName>
</protein>
<keyword evidence="3" id="KW-1185">Reference proteome</keyword>
<dbReference type="GeneID" id="101855878"/>
<dbReference type="Proteomes" id="UP000694888">
    <property type="component" value="Unplaced"/>
</dbReference>
<evidence type="ECO:0000313" key="4">
    <source>
        <dbReference type="RefSeq" id="XP_012939937.1"/>
    </source>
</evidence>
<reference evidence="4" key="1">
    <citation type="submission" date="2025-08" db="UniProtKB">
        <authorList>
            <consortium name="RefSeq"/>
        </authorList>
    </citation>
    <scope>IDENTIFICATION</scope>
</reference>
<evidence type="ECO:0000259" key="2">
    <source>
        <dbReference type="Pfam" id="PF00135"/>
    </source>
</evidence>
<dbReference type="Gene3D" id="3.40.50.1820">
    <property type="entry name" value="alpha/beta hydrolase"/>
    <property type="match status" value="1"/>
</dbReference>
<accession>A0ABM1A394</accession>
<organism evidence="3 4">
    <name type="scientific">Aplysia californica</name>
    <name type="common">California sea hare</name>
    <dbReference type="NCBI Taxonomy" id="6500"/>
    <lineage>
        <taxon>Eukaryota</taxon>
        <taxon>Metazoa</taxon>
        <taxon>Spiralia</taxon>
        <taxon>Lophotrochozoa</taxon>
        <taxon>Mollusca</taxon>
        <taxon>Gastropoda</taxon>
        <taxon>Heterobranchia</taxon>
        <taxon>Euthyneura</taxon>
        <taxon>Tectipleura</taxon>
        <taxon>Aplysiida</taxon>
        <taxon>Aplysioidea</taxon>
        <taxon>Aplysiidae</taxon>
        <taxon>Aplysia</taxon>
    </lineage>
</organism>
<dbReference type="SUPFAM" id="SSF53474">
    <property type="entry name" value="alpha/beta-Hydrolases"/>
    <property type="match status" value="1"/>
</dbReference>
<sequence>MVNIASDVSMVVPAVKFARALTTASSNTAVYMYLFDHYPQITAPELGITGTSHAMDLLYEFDYTPYLSDAFSYYASVSPQGDVQLKDVFRGTLTQFAKTGDPSRGGAGTPALWPRYDPRTEQYMAISSSPEVRSRVYAKRVSLWTELVPKLASGSRRRGR</sequence>
<name>A0ABM1A394_APLCA</name>
<dbReference type="InterPro" id="IPR002018">
    <property type="entry name" value="CarbesteraseB"/>
</dbReference>
<dbReference type="InterPro" id="IPR051093">
    <property type="entry name" value="Neuroligin/BSAL"/>
</dbReference>
<dbReference type="PANTHER" id="PTHR43903">
    <property type="entry name" value="NEUROLIGIN"/>
    <property type="match status" value="1"/>
</dbReference>
<gene>
    <name evidence="4" type="primary">LOC101855878</name>
</gene>
<dbReference type="Pfam" id="PF00135">
    <property type="entry name" value="COesterase"/>
    <property type="match status" value="1"/>
</dbReference>
<dbReference type="InterPro" id="IPR029058">
    <property type="entry name" value="AB_hydrolase_fold"/>
</dbReference>
<evidence type="ECO:0000256" key="1">
    <source>
        <dbReference type="ARBA" id="ARBA00005964"/>
    </source>
</evidence>
<dbReference type="RefSeq" id="XP_012939937.1">
    <property type="nucleotide sequence ID" value="XM_013084483.1"/>
</dbReference>